<evidence type="ECO:0000313" key="2">
    <source>
        <dbReference type="EMBL" id="TGO49209.1"/>
    </source>
</evidence>
<reference evidence="2 3" key="1">
    <citation type="submission" date="2017-12" db="EMBL/GenBank/DDBJ databases">
        <title>Comparative genomics of Botrytis spp.</title>
        <authorList>
            <person name="Valero-Jimenez C.A."/>
            <person name="Tapia P."/>
            <person name="Veloso J."/>
            <person name="Silva-Moreno E."/>
            <person name="Staats M."/>
            <person name="Valdes J.H."/>
            <person name="Van Kan J.A.L."/>
        </authorList>
    </citation>
    <scope>NUCLEOTIDE SEQUENCE [LARGE SCALE GENOMIC DNA]</scope>
    <source>
        <strain evidence="2 3">MUCL11595</strain>
    </source>
</reference>
<proteinExistence type="predicted"/>
<dbReference type="EMBL" id="PQXN01000216">
    <property type="protein sequence ID" value="TGO49209.1"/>
    <property type="molecule type" value="Genomic_DNA"/>
</dbReference>
<organism evidence="2 3">
    <name type="scientific">Botryotinia convoluta</name>
    <dbReference type="NCBI Taxonomy" id="54673"/>
    <lineage>
        <taxon>Eukaryota</taxon>
        <taxon>Fungi</taxon>
        <taxon>Dikarya</taxon>
        <taxon>Ascomycota</taxon>
        <taxon>Pezizomycotina</taxon>
        <taxon>Leotiomycetes</taxon>
        <taxon>Helotiales</taxon>
        <taxon>Sclerotiniaceae</taxon>
        <taxon>Botryotinia</taxon>
    </lineage>
</organism>
<comment type="caution">
    <text evidence="2">The sequence shown here is derived from an EMBL/GenBank/DDBJ whole genome shotgun (WGS) entry which is preliminary data.</text>
</comment>
<evidence type="ECO:0000256" key="1">
    <source>
        <dbReference type="SAM" id="Phobius"/>
    </source>
</evidence>
<evidence type="ECO:0000313" key="3">
    <source>
        <dbReference type="Proteomes" id="UP000297527"/>
    </source>
</evidence>
<feature type="transmembrane region" description="Helical" evidence="1">
    <location>
        <begin position="49"/>
        <end position="68"/>
    </location>
</feature>
<name>A0A4Z1HJG9_9HELO</name>
<feature type="transmembrane region" description="Helical" evidence="1">
    <location>
        <begin position="281"/>
        <end position="298"/>
    </location>
</feature>
<protein>
    <submittedName>
        <fullName evidence="2">Uncharacterized protein</fullName>
    </submittedName>
</protein>
<keyword evidence="3" id="KW-1185">Reference proteome</keyword>
<dbReference type="AlphaFoldDB" id="A0A4Z1HJG9"/>
<feature type="transmembrane region" description="Helical" evidence="1">
    <location>
        <begin position="305"/>
        <end position="324"/>
    </location>
</feature>
<feature type="transmembrane region" description="Helical" evidence="1">
    <location>
        <begin position="180"/>
        <end position="198"/>
    </location>
</feature>
<gene>
    <name evidence="2" type="ORF">BCON_0217g00100</name>
</gene>
<keyword evidence="1" id="KW-0812">Transmembrane</keyword>
<keyword evidence="1" id="KW-0472">Membrane</keyword>
<dbReference type="OrthoDB" id="1937642at2759"/>
<keyword evidence="1" id="KW-1133">Transmembrane helix</keyword>
<feature type="transmembrane region" description="Helical" evidence="1">
    <location>
        <begin position="22"/>
        <end position="42"/>
    </location>
</feature>
<feature type="transmembrane region" description="Helical" evidence="1">
    <location>
        <begin position="205"/>
        <end position="223"/>
    </location>
</feature>
<accession>A0A4Z1HJG9</accession>
<sequence length="432" mass="48074">MSDIPDDINIQFLEQWKNPGDVFSVLLIVGGDVILLALACLTGRTFTPIAFSFGWVAYAVSAVVVAVGDSKLLVRCPPEISLKVINLKNGYCRENKSWLLGRFIKDYNFWMPGDVKERLLRPRVRCDEENSHPKAISSGSSTIQKPIEPAMTLGRSDAALCIAVFKWIDGAVPGLPSRDWAWWSGLLVSLLQLGIAAIPWGLHSNWGIFLATAIGTLLAYLSASLPQWRKEKWSAATREKDVAVTIGNGNKHVIVIMGAQHGLDMEDLATGKAPDLLSTRIYTSLLAVFWLVLLITCCGIKTDSWYLLAVGGLGMAQNLIVASVPRTPAALGLPIELISSGNEDQIIPEIFAEPKVMWTIMEFEGKHRGRGNALVKEFFPGKLLDWEEKWWNSDNTDERRELLEGARRKAWRKAHEAARMEREKGEKQLQKQ</sequence>
<dbReference type="Proteomes" id="UP000297527">
    <property type="component" value="Unassembled WGS sequence"/>
</dbReference>